<keyword evidence="2" id="KW-1185">Reference proteome</keyword>
<gene>
    <name evidence="1" type="ORF">PMAYCL1PPCAC_24894</name>
</gene>
<dbReference type="Proteomes" id="UP001328107">
    <property type="component" value="Unassembled WGS sequence"/>
</dbReference>
<feature type="non-terminal residue" evidence="1">
    <location>
        <position position="1"/>
    </location>
</feature>
<dbReference type="InterPro" id="IPR011333">
    <property type="entry name" value="SKP1/BTB/POZ_sf"/>
</dbReference>
<evidence type="ECO:0000313" key="2">
    <source>
        <dbReference type="Proteomes" id="UP001328107"/>
    </source>
</evidence>
<dbReference type="AlphaFoldDB" id="A0AAN5D304"/>
<organism evidence="1 2">
    <name type="scientific">Pristionchus mayeri</name>
    <dbReference type="NCBI Taxonomy" id="1317129"/>
    <lineage>
        <taxon>Eukaryota</taxon>
        <taxon>Metazoa</taxon>
        <taxon>Ecdysozoa</taxon>
        <taxon>Nematoda</taxon>
        <taxon>Chromadorea</taxon>
        <taxon>Rhabditida</taxon>
        <taxon>Rhabditina</taxon>
        <taxon>Diplogasteromorpha</taxon>
        <taxon>Diplogasteroidea</taxon>
        <taxon>Neodiplogasteridae</taxon>
        <taxon>Pristionchus</taxon>
    </lineage>
</organism>
<dbReference type="Gene3D" id="3.30.710.10">
    <property type="entry name" value="Potassium Channel Kv1.1, Chain A"/>
    <property type="match status" value="1"/>
</dbReference>
<comment type="caution">
    <text evidence="1">The sequence shown here is derived from an EMBL/GenBank/DDBJ whole genome shotgun (WGS) entry which is preliminary data.</text>
</comment>
<sequence>IYPSYSAITDANAANLLKLADRFQIMSIVDDIEQFLVDWSYISIIDRLCLSDQYRLVDLQEHCLNEFETFKDIKKIKDTESYKNLSDKAKAAIMDRTLNLE</sequence>
<reference evidence="2" key="1">
    <citation type="submission" date="2022-10" db="EMBL/GenBank/DDBJ databases">
        <title>Genome assembly of Pristionchus species.</title>
        <authorList>
            <person name="Yoshida K."/>
            <person name="Sommer R.J."/>
        </authorList>
    </citation>
    <scope>NUCLEOTIDE SEQUENCE [LARGE SCALE GENOMIC DNA]</scope>
    <source>
        <strain evidence="2">RS5460</strain>
    </source>
</reference>
<dbReference type="PANTHER" id="PTHR22744">
    <property type="entry name" value="HELIX LOOP HELIX PROTEIN 21-RELATED"/>
    <property type="match status" value="1"/>
</dbReference>
<evidence type="ECO:0000313" key="1">
    <source>
        <dbReference type="EMBL" id="GMR54699.1"/>
    </source>
</evidence>
<dbReference type="EMBL" id="BTRK01000005">
    <property type="protein sequence ID" value="GMR54699.1"/>
    <property type="molecule type" value="Genomic_DNA"/>
</dbReference>
<name>A0AAN5D304_9BILA</name>
<accession>A0AAN5D304</accession>
<proteinExistence type="predicted"/>
<dbReference type="PANTHER" id="PTHR22744:SF14">
    <property type="entry name" value="BTB DOMAIN-CONTAINING PROTEIN-RELATED"/>
    <property type="match status" value="1"/>
</dbReference>
<protein>
    <submittedName>
        <fullName evidence="1">Uncharacterized protein</fullName>
    </submittedName>
</protein>